<dbReference type="EMBL" id="JAJUBC010000011">
    <property type="protein sequence ID" value="MDD1793774.1"/>
    <property type="molecule type" value="Genomic_DNA"/>
</dbReference>
<accession>A0ABT5R0H4</accession>
<keyword evidence="2" id="KW-1185">Reference proteome</keyword>
<protein>
    <submittedName>
        <fullName evidence="1">Uncharacterized protein</fullName>
    </submittedName>
</protein>
<reference evidence="1" key="1">
    <citation type="submission" date="2021-12" db="EMBL/GenBank/DDBJ databases">
        <title>Enterovibrio ZSDZ35 sp. nov. and Enterovibrio ZSDZ42 sp. nov., isolated from coastal seawater in Qingdao.</title>
        <authorList>
            <person name="Zhang P."/>
        </authorList>
    </citation>
    <scope>NUCLEOTIDE SEQUENCE</scope>
    <source>
        <strain evidence="1">ZSDZ42</strain>
    </source>
</reference>
<dbReference type="Proteomes" id="UP001149400">
    <property type="component" value="Unassembled WGS sequence"/>
</dbReference>
<evidence type="ECO:0000313" key="1">
    <source>
        <dbReference type="EMBL" id="MDD1793774.1"/>
    </source>
</evidence>
<proteinExistence type="predicted"/>
<comment type="caution">
    <text evidence="1">The sequence shown here is derived from an EMBL/GenBank/DDBJ whole genome shotgun (WGS) entry which is preliminary data.</text>
</comment>
<gene>
    <name evidence="1" type="ORF">LRP50_11590</name>
</gene>
<evidence type="ECO:0000313" key="2">
    <source>
        <dbReference type="Proteomes" id="UP001149400"/>
    </source>
</evidence>
<organism evidence="1 2">
    <name type="scientific">Enterovibrio gelatinilyticus</name>
    <dbReference type="NCBI Taxonomy" id="2899819"/>
    <lineage>
        <taxon>Bacteria</taxon>
        <taxon>Pseudomonadati</taxon>
        <taxon>Pseudomonadota</taxon>
        <taxon>Gammaproteobacteria</taxon>
        <taxon>Vibrionales</taxon>
        <taxon>Vibrionaceae</taxon>
        <taxon>Enterovibrio</taxon>
    </lineage>
</organism>
<sequence>MLVSILGKDASDKYLLSQYMGSENIAFLLDGERVDTLFTARFYAATTLANLQRLLDESQPMPLALSIYGPIDNQHCQLFMTS</sequence>
<name>A0ABT5R0H4_9GAMM</name>
<dbReference type="RefSeq" id="WP_274164623.1">
    <property type="nucleotide sequence ID" value="NZ_JAJUBC010000011.1"/>
</dbReference>